<name>A0AAW9ISD4_CLOPF</name>
<evidence type="ECO:0000313" key="1">
    <source>
        <dbReference type="EMBL" id="MDZ5010370.1"/>
    </source>
</evidence>
<dbReference type="EMBL" id="WNVM01000312">
    <property type="protein sequence ID" value="MDZ5010370.1"/>
    <property type="molecule type" value="Genomic_DNA"/>
</dbReference>
<dbReference type="Proteomes" id="UP001292368">
    <property type="component" value="Unassembled WGS sequence"/>
</dbReference>
<sequence>NKVSYNNEVYSDFEKVIYEEDFIKGGERIEDGCNKGYKIALLGAMQDPIRCHRSILVGRSLKEAGFNVMHILDDYSIKNQDYIDERVLDKYFPGRSQITIDALLGNEMSREEMVNEGYRMANKEIGYRIECLPVEKKR</sequence>
<dbReference type="InterPro" id="IPR007438">
    <property type="entry name" value="DUF488"/>
</dbReference>
<feature type="non-terminal residue" evidence="1">
    <location>
        <position position="1"/>
    </location>
</feature>
<protein>
    <submittedName>
        <fullName evidence="1">DUF488 family protein</fullName>
    </submittedName>
</protein>
<dbReference type="AlphaFoldDB" id="A0AAW9ISD4"/>
<comment type="caution">
    <text evidence="1">The sequence shown here is derived from an EMBL/GenBank/DDBJ whole genome shotgun (WGS) entry which is preliminary data.</text>
</comment>
<evidence type="ECO:0000313" key="2">
    <source>
        <dbReference type="Proteomes" id="UP001292368"/>
    </source>
</evidence>
<dbReference type="RefSeq" id="WP_322382227.1">
    <property type="nucleotide sequence ID" value="NZ_WNVM01000312.1"/>
</dbReference>
<organism evidence="1 2">
    <name type="scientific">Clostridium perfringens</name>
    <dbReference type="NCBI Taxonomy" id="1502"/>
    <lineage>
        <taxon>Bacteria</taxon>
        <taxon>Bacillati</taxon>
        <taxon>Bacillota</taxon>
        <taxon>Clostridia</taxon>
        <taxon>Eubacteriales</taxon>
        <taxon>Clostridiaceae</taxon>
        <taxon>Clostridium</taxon>
    </lineage>
</organism>
<reference evidence="1" key="1">
    <citation type="submission" date="2019-11" db="EMBL/GenBank/DDBJ databases">
        <title>Characterization of Clostridium perfringens isolates from swine manure treated agricultural soils.</title>
        <authorList>
            <person name="Wushke S.T."/>
        </authorList>
    </citation>
    <scope>NUCLEOTIDE SEQUENCE</scope>
    <source>
        <strain evidence="1">V2</strain>
    </source>
</reference>
<accession>A0AAW9ISD4</accession>
<dbReference type="Pfam" id="PF04343">
    <property type="entry name" value="DUF488"/>
    <property type="match status" value="1"/>
</dbReference>
<proteinExistence type="predicted"/>
<gene>
    <name evidence="1" type="ORF">GNF77_15980</name>
</gene>